<keyword evidence="1 3" id="KW-0378">Hydrolase</keyword>
<dbReference type="KEGG" id="sbat:G4Z16_19380"/>
<evidence type="ECO:0000256" key="1">
    <source>
        <dbReference type="ARBA" id="ARBA00022801"/>
    </source>
</evidence>
<keyword evidence="4" id="KW-1185">Reference proteome</keyword>
<evidence type="ECO:0000313" key="4">
    <source>
        <dbReference type="Proteomes" id="UP000595046"/>
    </source>
</evidence>
<dbReference type="InterPro" id="IPR036526">
    <property type="entry name" value="C-N_Hydrolase_sf"/>
</dbReference>
<dbReference type="InterPro" id="IPR003010">
    <property type="entry name" value="C-N_Hydrolase"/>
</dbReference>
<sequence length="306" mass="33669">MARLTVATCQFPVDAGIERNCRYVMRQMRSAKDRGADIAHFPEACLSGYAGADFEDHSEFDWELLESAMLRVMGLAAELRLWVVLGSAHRLTGQHKPHNSLYVIDDTGTLVDRYDKRFCSGDPGGRTGDLAHYTPGDHPVVFTVGGVRCGTLICYDFRFPELYREYKRLGVQLVLHSFHAGHAPPAKIAAIREAIGEDVLHLNTADTYPGILMPATMTAQAGANHVWISCPNSSARESLWGAFFVRADGITTGRLPRNRAAVLISTVDTEQPLYDSTAHWRARAMDGVLNSGTPVPDPRSADRTSL</sequence>
<dbReference type="InterPro" id="IPR050345">
    <property type="entry name" value="Aliph_Amidase/BUP"/>
</dbReference>
<organism evidence="3 4">
    <name type="scientific">Streptomyces bathyalis</name>
    <dbReference type="NCBI Taxonomy" id="2710756"/>
    <lineage>
        <taxon>Bacteria</taxon>
        <taxon>Bacillati</taxon>
        <taxon>Actinomycetota</taxon>
        <taxon>Actinomycetes</taxon>
        <taxon>Kitasatosporales</taxon>
        <taxon>Streptomycetaceae</taxon>
        <taxon>Streptomyces</taxon>
    </lineage>
</organism>
<reference evidence="4" key="1">
    <citation type="submission" date="2020-02" db="EMBL/GenBank/DDBJ databases">
        <title>Streptomyces sp. ASO4wet.</title>
        <authorList>
            <person name="Risdian C."/>
            <person name="Landwehr W."/>
            <person name="Schupp P."/>
            <person name="Wink J."/>
        </authorList>
    </citation>
    <scope>NUCLEOTIDE SEQUENCE [LARGE SCALE GENOMIC DNA]</scope>
    <source>
        <strain evidence="4">ASO4wet</strain>
    </source>
</reference>
<dbReference type="CDD" id="cd07197">
    <property type="entry name" value="nitrilase"/>
    <property type="match status" value="1"/>
</dbReference>
<dbReference type="SUPFAM" id="SSF56317">
    <property type="entry name" value="Carbon-nitrogen hydrolase"/>
    <property type="match status" value="1"/>
</dbReference>
<dbReference type="PROSITE" id="PS50263">
    <property type="entry name" value="CN_HYDROLASE"/>
    <property type="match status" value="1"/>
</dbReference>
<dbReference type="Proteomes" id="UP000595046">
    <property type="component" value="Chromosome"/>
</dbReference>
<gene>
    <name evidence="3" type="ORF">G4Z16_19380</name>
</gene>
<dbReference type="Gene3D" id="3.60.110.10">
    <property type="entry name" value="Carbon-nitrogen hydrolase"/>
    <property type="match status" value="1"/>
</dbReference>
<accession>A0A7T1WUR5</accession>
<dbReference type="Pfam" id="PF00795">
    <property type="entry name" value="CN_hydrolase"/>
    <property type="match status" value="1"/>
</dbReference>
<name>A0A7T1WUR5_9ACTN</name>
<dbReference type="EMBL" id="CP048882">
    <property type="protein sequence ID" value="QPP08200.1"/>
    <property type="molecule type" value="Genomic_DNA"/>
</dbReference>
<evidence type="ECO:0000259" key="2">
    <source>
        <dbReference type="PROSITE" id="PS50263"/>
    </source>
</evidence>
<dbReference type="RefSeq" id="WP_197351996.1">
    <property type="nucleotide sequence ID" value="NZ_CP048882.1"/>
</dbReference>
<proteinExistence type="predicted"/>
<dbReference type="GO" id="GO:0016811">
    <property type="term" value="F:hydrolase activity, acting on carbon-nitrogen (but not peptide) bonds, in linear amides"/>
    <property type="evidence" value="ECO:0007669"/>
    <property type="project" value="TreeGrafter"/>
</dbReference>
<dbReference type="AlphaFoldDB" id="A0A7T1WUR5"/>
<evidence type="ECO:0000313" key="3">
    <source>
        <dbReference type="EMBL" id="QPP08200.1"/>
    </source>
</evidence>
<dbReference type="PANTHER" id="PTHR43674">
    <property type="entry name" value="NITRILASE C965.09-RELATED"/>
    <property type="match status" value="1"/>
</dbReference>
<feature type="domain" description="CN hydrolase" evidence="2">
    <location>
        <begin position="4"/>
        <end position="269"/>
    </location>
</feature>
<protein>
    <submittedName>
        <fullName evidence="3">Carbon-nitrogen hydrolase family protein</fullName>
    </submittedName>
</protein>
<dbReference type="PANTHER" id="PTHR43674:SF16">
    <property type="entry name" value="CARBON-NITROGEN FAMILY, PUTATIVE (AFU_ORTHOLOGUE AFUA_5G02350)-RELATED"/>
    <property type="match status" value="1"/>
</dbReference>